<gene>
    <name evidence="3" type="ORF">IU459_36200</name>
</gene>
<evidence type="ECO:0000313" key="4">
    <source>
        <dbReference type="Proteomes" id="UP000702209"/>
    </source>
</evidence>
<organism evidence="3 4">
    <name type="scientific">Nocardia amamiensis</name>
    <dbReference type="NCBI Taxonomy" id="404578"/>
    <lineage>
        <taxon>Bacteria</taxon>
        <taxon>Bacillati</taxon>
        <taxon>Actinomycetota</taxon>
        <taxon>Actinomycetes</taxon>
        <taxon>Mycobacteriales</taxon>
        <taxon>Nocardiaceae</taxon>
        <taxon>Nocardia</taxon>
    </lineage>
</organism>
<evidence type="ECO:0000256" key="2">
    <source>
        <dbReference type="SAM" id="MobiDB-lite"/>
    </source>
</evidence>
<dbReference type="Proteomes" id="UP000702209">
    <property type="component" value="Unassembled WGS sequence"/>
</dbReference>
<feature type="compositionally biased region" description="Low complexity" evidence="2">
    <location>
        <begin position="256"/>
        <end position="271"/>
    </location>
</feature>
<name>A0ABS0D2P8_9NOCA</name>
<feature type="compositionally biased region" description="Low complexity" evidence="2">
    <location>
        <begin position="334"/>
        <end position="367"/>
    </location>
</feature>
<feature type="region of interest" description="Disordered" evidence="2">
    <location>
        <begin position="495"/>
        <end position="525"/>
    </location>
</feature>
<protein>
    <submittedName>
        <fullName evidence="3">TMF family protein</fullName>
    </submittedName>
</protein>
<reference evidence="3 4" key="1">
    <citation type="submission" date="2020-10" db="EMBL/GenBank/DDBJ databases">
        <title>Identification of Nocardia species via Next-generation sequencing and recognition of intraspecies genetic diversity.</title>
        <authorList>
            <person name="Li P."/>
            <person name="Li P."/>
            <person name="Lu B."/>
        </authorList>
    </citation>
    <scope>NUCLEOTIDE SEQUENCE [LARGE SCALE GENOMIC DNA]</scope>
    <source>
        <strain evidence="3 4">BJ06-0157</strain>
    </source>
</reference>
<comment type="caution">
    <text evidence="3">The sequence shown here is derived from an EMBL/GenBank/DDBJ whole genome shotgun (WGS) entry which is preliminary data.</text>
</comment>
<feature type="coiled-coil region" evidence="1">
    <location>
        <begin position="152"/>
        <end position="186"/>
    </location>
</feature>
<feature type="compositionally biased region" description="Polar residues" evidence="2">
    <location>
        <begin position="506"/>
        <end position="515"/>
    </location>
</feature>
<accession>A0ABS0D2P8</accession>
<evidence type="ECO:0000313" key="3">
    <source>
        <dbReference type="EMBL" id="MBF6302921.1"/>
    </source>
</evidence>
<proteinExistence type="predicted"/>
<keyword evidence="4" id="KW-1185">Reference proteome</keyword>
<evidence type="ECO:0000256" key="1">
    <source>
        <dbReference type="SAM" id="Coils"/>
    </source>
</evidence>
<sequence>MPDMTHPDFPDQYRFLKATETFHLELPKKLRQYYDSFAEDESAPLPPEGALIPGINDPHRAKITNYAETVMSLERVFNELYESSKRLAPLAHDSLEKSAQGKQAINNVVVVINGAAGALPQDGTSEDDHILAYVTQALEEGDRVIKEAMMDQQGLSKEVDKESEALKELRDQLTQMQKENADLRQRLADPAGITPPSWTPPSTADPSYIDPSTFPTGLDSSDDTGFDGLTPSGNDSRLDDRTPGGVDNLGNTSGMTSPTTPAAPASAATSPVGSGMDILGPMMQMITQQAMMRNLADQDLNNRRAELDQRRFEDELAPEAAPPVAAPVMAQPATALPPTTAPAAHHAQPSSIAATSTSPAGAPARTPGADDKVLYTFPDGRTQKVSVLVAQALDAAFGDHSGTDAQKAYEKTSAKWSNTKQIGDHVDPFQLMTGDVATWAKRTAILVVFTADEGGTLEAVINGELKPFTAEMSDSTGEFGQFTGFAHPKGIELTASADEATPPATPGTSDQSGNPAMQVATAPAS</sequence>
<feature type="region of interest" description="Disordered" evidence="2">
    <location>
        <begin position="189"/>
        <end position="271"/>
    </location>
</feature>
<feature type="region of interest" description="Disordered" evidence="2">
    <location>
        <begin position="334"/>
        <end position="372"/>
    </location>
</feature>
<dbReference type="RefSeq" id="WP_195134100.1">
    <property type="nucleotide sequence ID" value="NZ_JADLQX010000077.1"/>
</dbReference>
<keyword evidence="1" id="KW-0175">Coiled coil</keyword>
<dbReference type="EMBL" id="JADLQX010000077">
    <property type="protein sequence ID" value="MBF6302921.1"/>
    <property type="molecule type" value="Genomic_DNA"/>
</dbReference>